<dbReference type="InterPro" id="IPR045723">
    <property type="entry name" value="DUF6077"/>
</dbReference>
<protein>
    <submittedName>
        <fullName evidence="2">DUF6077 domain-containing protein</fullName>
    </submittedName>
</protein>
<evidence type="ECO:0000313" key="2">
    <source>
        <dbReference type="EMBL" id="MCU6743012.1"/>
    </source>
</evidence>
<dbReference type="EMBL" id="JAOQKJ010000001">
    <property type="protein sequence ID" value="MCU6743012.1"/>
    <property type="molecule type" value="Genomic_DNA"/>
</dbReference>
<name>A0ABT2SYD1_9FIRM</name>
<accession>A0ABT2SYD1</accession>
<evidence type="ECO:0000256" key="1">
    <source>
        <dbReference type="SAM" id="Phobius"/>
    </source>
</evidence>
<keyword evidence="3" id="KW-1185">Reference proteome</keyword>
<dbReference type="Pfam" id="PF19554">
    <property type="entry name" value="DUF6077"/>
    <property type="match status" value="1"/>
</dbReference>
<evidence type="ECO:0000313" key="3">
    <source>
        <dbReference type="Proteomes" id="UP001652432"/>
    </source>
</evidence>
<dbReference type="Proteomes" id="UP001652432">
    <property type="component" value="Unassembled WGS sequence"/>
</dbReference>
<feature type="transmembrane region" description="Helical" evidence="1">
    <location>
        <begin position="288"/>
        <end position="317"/>
    </location>
</feature>
<reference evidence="2 3" key="1">
    <citation type="journal article" date="2021" name="ISME Commun">
        <title>Automated analysis of genomic sequences facilitates high-throughput and comprehensive description of bacteria.</title>
        <authorList>
            <person name="Hitch T.C.A."/>
        </authorList>
    </citation>
    <scope>NUCLEOTIDE SEQUENCE [LARGE SCALE GENOMIC DNA]</scope>
    <source>
        <strain evidence="2 3">Sanger_18</strain>
    </source>
</reference>
<feature type="transmembrane region" description="Helical" evidence="1">
    <location>
        <begin position="37"/>
        <end position="60"/>
    </location>
</feature>
<feature type="transmembrane region" description="Helical" evidence="1">
    <location>
        <begin position="257"/>
        <end position="276"/>
    </location>
</feature>
<dbReference type="RefSeq" id="WP_262572337.1">
    <property type="nucleotide sequence ID" value="NZ_JAOQKJ010000001.1"/>
</dbReference>
<feature type="transmembrane region" description="Helical" evidence="1">
    <location>
        <begin position="6"/>
        <end position="25"/>
    </location>
</feature>
<feature type="transmembrane region" description="Helical" evidence="1">
    <location>
        <begin position="66"/>
        <end position="89"/>
    </location>
</feature>
<organism evidence="2 3">
    <name type="scientific">Suilimivivens aceti</name>
    <dbReference type="NCBI Taxonomy" id="2981774"/>
    <lineage>
        <taxon>Bacteria</taxon>
        <taxon>Bacillati</taxon>
        <taxon>Bacillota</taxon>
        <taxon>Clostridia</taxon>
        <taxon>Lachnospirales</taxon>
        <taxon>Lachnospiraceae</taxon>
        <taxon>Suilimivivens</taxon>
    </lineage>
</organism>
<sequence length="353" mass="39356">MIVLQILMLIFCMVILPFGIGVLPGRWLKKEDRTLTGIWISGYLVLFALFELVGIPVVLFTVYHGFSRLCLIFGLLAGVGFLAGVVRLLKKKEDYSSLLEGSFPEKRTVEEWVYLVLFALLLGFQLYMAFTRASFDGDDAYYGVQGLIAQQQDTLYRINPNTGRSAPLDIRHALALMPIYEAFLGKMSGIHATIIAHSAAPIGLILLTYALYFQIGRRLFPGKRTEILRFLILMALFQIFGNVSIYTSETFFLTRTWQGKSLCGNFMIPAIFWLYLCMFRGEAQQKLFFLLAFLNLASGISSSLGVLLTCLLTAGLGLLLAVSKKRPGILVKACLSCVPGSAYMLTYLIASHM</sequence>
<keyword evidence="1" id="KW-0812">Transmembrane</keyword>
<keyword evidence="1" id="KW-0472">Membrane</keyword>
<comment type="caution">
    <text evidence="2">The sequence shown here is derived from an EMBL/GenBank/DDBJ whole genome shotgun (WGS) entry which is preliminary data.</text>
</comment>
<feature type="transmembrane region" description="Helical" evidence="1">
    <location>
        <begin position="227"/>
        <end position="245"/>
    </location>
</feature>
<gene>
    <name evidence="2" type="ORF">OCV77_00590</name>
</gene>
<feature type="transmembrane region" description="Helical" evidence="1">
    <location>
        <begin position="194"/>
        <end position="215"/>
    </location>
</feature>
<keyword evidence="1" id="KW-1133">Transmembrane helix</keyword>
<feature type="transmembrane region" description="Helical" evidence="1">
    <location>
        <begin position="112"/>
        <end position="130"/>
    </location>
</feature>
<proteinExistence type="predicted"/>
<feature type="transmembrane region" description="Helical" evidence="1">
    <location>
        <begin position="329"/>
        <end position="350"/>
    </location>
</feature>